<dbReference type="EMBL" id="SBIQ01000070">
    <property type="protein sequence ID" value="KAF7683596.1"/>
    <property type="molecule type" value="Genomic_DNA"/>
</dbReference>
<protein>
    <submittedName>
        <fullName evidence="1">Uncharacterized protein</fullName>
    </submittedName>
</protein>
<keyword evidence="2" id="KW-1185">Reference proteome</keyword>
<gene>
    <name evidence="1" type="ORF">TCON_1197</name>
</gene>
<comment type="caution">
    <text evidence="1">The sequence shown here is derived from an EMBL/GenBank/DDBJ whole genome shotgun (WGS) entry which is preliminary data.</text>
</comment>
<dbReference type="Proteomes" id="UP001516464">
    <property type="component" value="Unassembled WGS sequence"/>
</dbReference>
<sequence>MNINYIKEYVNSITIEYIDSQTLEQCYAAMEIGNKKIDPLSSPVSFEYPCDELLFILNYLFMAGYEYSYTLGCAGIMHKDTIFREVYEEVAYYVYEYAGLVSHDRMQYYVANRNPKPSVCVNTKGFPFLGFQCQLLSLFKTKKIDWNKMWMLLKDGMEGLKDDHILYTEYNTLNILHGSMLDRNRNLKLCSIHEAVNKIKEDLHLVQKILESKYRPNFYLRNINKIRSMLAPFRGYIFKQIELSDMKYSLFFMDSIKIRIQCDEKYFLYYLMEKYFLVLKKLGLVEQSQINGLALRMLAWLSRMGDDQFMNKKKDYWMRLYDGGEFKEEDWVYKAMGFDLQQM</sequence>
<name>A0ABQ7HZH4_9MICR</name>
<evidence type="ECO:0000313" key="2">
    <source>
        <dbReference type="Proteomes" id="UP001516464"/>
    </source>
</evidence>
<proteinExistence type="predicted"/>
<organism evidence="1 2">
    <name type="scientific">Astathelohania contejeani</name>
    <dbReference type="NCBI Taxonomy" id="164912"/>
    <lineage>
        <taxon>Eukaryota</taxon>
        <taxon>Fungi</taxon>
        <taxon>Fungi incertae sedis</taxon>
        <taxon>Microsporidia</taxon>
        <taxon>Astathelohaniidae</taxon>
        <taxon>Astathelohania</taxon>
    </lineage>
</organism>
<reference evidence="1 2" key="1">
    <citation type="submission" date="2019-01" db="EMBL/GenBank/DDBJ databases">
        <title>Genomes sequencing and comparative genomics of infectious freshwater microsporidia, Cucumispora dikerogammari and Thelohania contejeani.</title>
        <authorList>
            <person name="Cormier A."/>
            <person name="Giraud I."/>
            <person name="Wattier R."/>
            <person name="Teixeira M."/>
            <person name="Grandjean F."/>
            <person name="Rigaud T."/>
            <person name="Cordaux R."/>
        </authorList>
    </citation>
    <scope>NUCLEOTIDE SEQUENCE [LARGE SCALE GENOMIC DNA]</scope>
    <source>
        <strain evidence="1">T1</strain>
        <tissue evidence="1">Spores</tissue>
    </source>
</reference>
<accession>A0ABQ7HZH4</accession>
<evidence type="ECO:0000313" key="1">
    <source>
        <dbReference type="EMBL" id="KAF7683596.1"/>
    </source>
</evidence>